<dbReference type="Proteomes" id="UP000648257">
    <property type="component" value="Unassembled WGS sequence"/>
</dbReference>
<reference evidence="2 3" key="1">
    <citation type="submission" date="2020-08" db="EMBL/GenBank/DDBJ databases">
        <title>Novel species isolated from subtropical streams in China.</title>
        <authorList>
            <person name="Lu H."/>
        </authorList>
    </citation>
    <scope>NUCLEOTIDE SEQUENCE [LARGE SCALE GENOMIC DNA]</scope>
    <source>
        <strain evidence="2 3">KACC 16656</strain>
    </source>
</reference>
<dbReference type="RefSeq" id="WP_186921609.1">
    <property type="nucleotide sequence ID" value="NZ_JACOFW010000003.1"/>
</dbReference>
<evidence type="ECO:0000256" key="1">
    <source>
        <dbReference type="SAM" id="SignalP"/>
    </source>
</evidence>
<protein>
    <submittedName>
        <fullName evidence="2">Uncharacterized protein</fullName>
    </submittedName>
</protein>
<keyword evidence="3" id="KW-1185">Reference proteome</keyword>
<evidence type="ECO:0000313" key="2">
    <source>
        <dbReference type="EMBL" id="MBC3806516.1"/>
    </source>
</evidence>
<name>A0ABR6X153_9BURK</name>
<dbReference type="EMBL" id="JACOFW010000003">
    <property type="protein sequence ID" value="MBC3806516.1"/>
    <property type="molecule type" value="Genomic_DNA"/>
</dbReference>
<evidence type="ECO:0000313" key="3">
    <source>
        <dbReference type="Proteomes" id="UP000648257"/>
    </source>
</evidence>
<feature type="chain" id="PRO_5046578701" evidence="1">
    <location>
        <begin position="28"/>
        <end position="161"/>
    </location>
</feature>
<organism evidence="2 3">
    <name type="scientific">Undibacterium seohonense</name>
    <dbReference type="NCBI Taxonomy" id="1344950"/>
    <lineage>
        <taxon>Bacteria</taxon>
        <taxon>Pseudomonadati</taxon>
        <taxon>Pseudomonadota</taxon>
        <taxon>Betaproteobacteria</taxon>
        <taxon>Burkholderiales</taxon>
        <taxon>Oxalobacteraceae</taxon>
        <taxon>Undibacterium</taxon>
    </lineage>
</organism>
<gene>
    <name evidence="2" type="ORF">H8K52_04020</name>
</gene>
<sequence length="161" mass="17425">MHDKVLKFVCNIVLGTTLLATASSSFAVEKDALLPAGWTALPKEKSSQGGLVAIEGFFTSPRVKTKAILVENKTEGKYGLAVTMPTNQTAKIIQTFKDISPNPPSLSVIKAGKYHPTCQPEVTKCDAFVVKNQAIGFAFNESSAQIIYFDKNKFHAVFVAD</sequence>
<proteinExistence type="predicted"/>
<comment type="caution">
    <text evidence="2">The sequence shown here is derived from an EMBL/GenBank/DDBJ whole genome shotgun (WGS) entry which is preliminary data.</text>
</comment>
<accession>A0ABR6X153</accession>
<keyword evidence="1" id="KW-0732">Signal</keyword>
<feature type="signal peptide" evidence="1">
    <location>
        <begin position="1"/>
        <end position="27"/>
    </location>
</feature>